<proteinExistence type="predicted"/>
<accession>A0A2P2N911</accession>
<dbReference type="EMBL" id="GGEC01058487">
    <property type="protein sequence ID" value="MBX38971.1"/>
    <property type="molecule type" value="Transcribed_RNA"/>
</dbReference>
<sequence length="36" mass="4228">MDPARKFLSPEFTQLVPNALISQKPRLGNERFKRKN</sequence>
<dbReference type="AlphaFoldDB" id="A0A2P2N911"/>
<organism evidence="1">
    <name type="scientific">Rhizophora mucronata</name>
    <name type="common">Asiatic mangrove</name>
    <dbReference type="NCBI Taxonomy" id="61149"/>
    <lineage>
        <taxon>Eukaryota</taxon>
        <taxon>Viridiplantae</taxon>
        <taxon>Streptophyta</taxon>
        <taxon>Embryophyta</taxon>
        <taxon>Tracheophyta</taxon>
        <taxon>Spermatophyta</taxon>
        <taxon>Magnoliopsida</taxon>
        <taxon>eudicotyledons</taxon>
        <taxon>Gunneridae</taxon>
        <taxon>Pentapetalae</taxon>
        <taxon>rosids</taxon>
        <taxon>fabids</taxon>
        <taxon>Malpighiales</taxon>
        <taxon>Rhizophoraceae</taxon>
        <taxon>Rhizophora</taxon>
    </lineage>
</organism>
<reference evidence="1" key="1">
    <citation type="submission" date="2018-02" db="EMBL/GenBank/DDBJ databases">
        <title>Rhizophora mucronata_Transcriptome.</title>
        <authorList>
            <person name="Meera S.P."/>
            <person name="Sreeshan A."/>
            <person name="Augustine A."/>
        </authorList>
    </citation>
    <scope>NUCLEOTIDE SEQUENCE</scope>
    <source>
        <tissue evidence="1">Leaf</tissue>
    </source>
</reference>
<protein>
    <submittedName>
        <fullName evidence="1">Uncharacterized protein</fullName>
    </submittedName>
</protein>
<evidence type="ECO:0000313" key="1">
    <source>
        <dbReference type="EMBL" id="MBX38971.1"/>
    </source>
</evidence>
<name>A0A2P2N911_RHIMU</name>